<keyword evidence="2" id="KW-1185">Reference proteome</keyword>
<name>A0ABT4UNA2_9BACT</name>
<evidence type="ECO:0000313" key="2">
    <source>
        <dbReference type="Proteomes" id="UP001210231"/>
    </source>
</evidence>
<sequence>MKLTHLIKEIENIDEEAIIFQEDKGDPNSDIMLSFAEEGDEGVKEVEGRKYYYLIEVFLAKEFVEDWEASLGYKPTLEEKAKRLYDYAINDA</sequence>
<evidence type="ECO:0000313" key="1">
    <source>
        <dbReference type="EMBL" id="MDA3616322.1"/>
    </source>
</evidence>
<dbReference type="EMBL" id="JAQGEF010000027">
    <property type="protein sequence ID" value="MDA3616322.1"/>
    <property type="molecule type" value="Genomic_DNA"/>
</dbReference>
<organism evidence="1 2">
    <name type="scientific">Polluticaenibacter yanchengensis</name>
    <dbReference type="NCBI Taxonomy" id="3014562"/>
    <lineage>
        <taxon>Bacteria</taxon>
        <taxon>Pseudomonadati</taxon>
        <taxon>Bacteroidota</taxon>
        <taxon>Chitinophagia</taxon>
        <taxon>Chitinophagales</taxon>
        <taxon>Chitinophagaceae</taxon>
        <taxon>Polluticaenibacter</taxon>
    </lineage>
</organism>
<dbReference type="Proteomes" id="UP001210231">
    <property type="component" value="Unassembled WGS sequence"/>
</dbReference>
<evidence type="ECO:0008006" key="3">
    <source>
        <dbReference type="Google" id="ProtNLM"/>
    </source>
</evidence>
<reference evidence="1 2" key="1">
    <citation type="submission" date="2022-12" db="EMBL/GenBank/DDBJ databases">
        <title>Chitinophagaceae gen. sp. nov., a new member of the family Chitinophagaceae, isolated from soil in a chemical factory.</title>
        <authorList>
            <person name="Ke Z."/>
        </authorList>
    </citation>
    <scope>NUCLEOTIDE SEQUENCE [LARGE SCALE GENOMIC DNA]</scope>
    <source>
        <strain evidence="1 2">LY-5</strain>
    </source>
</reference>
<dbReference type="RefSeq" id="WP_407032652.1">
    <property type="nucleotide sequence ID" value="NZ_JAQGEF010000027.1"/>
</dbReference>
<accession>A0ABT4UNA2</accession>
<protein>
    <recommendedName>
        <fullName evidence="3">DUF4288 domain-containing protein</fullName>
    </recommendedName>
</protein>
<proteinExistence type="predicted"/>
<gene>
    <name evidence="1" type="ORF">O3P16_16010</name>
</gene>
<comment type="caution">
    <text evidence="1">The sequence shown here is derived from an EMBL/GenBank/DDBJ whole genome shotgun (WGS) entry which is preliminary data.</text>
</comment>